<proteinExistence type="predicted"/>
<name>A0ABQ2F1P7_9DEIO</name>
<protein>
    <submittedName>
        <fullName evidence="1">Hydrolase</fullName>
    </submittedName>
</protein>
<keyword evidence="2" id="KW-1185">Reference proteome</keyword>
<accession>A0ABQ2F1P7</accession>
<dbReference type="Proteomes" id="UP000647587">
    <property type="component" value="Unassembled WGS sequence"/>
</dbReference>
<organism evidence="1 2">
    <name type="scientific">Deinococcus malanensis</name>
    <dbReference type="NCBI Taxonomy" id="1706855"/>
    <lineage>
        <taxon>Bacteria</taxon>
        <taxon>Thermotogati</taxon>
        <taxon>Deinococcota</taxon>
        <taxon>Deinococci</taxon>
        <taxon>Deinococcales</taxon>
        <taxon>Deinococcaceae</taxon>
        <taxon>Deinococcus</taxon>
    </lineage>
</organism>
<dbReference type="EMBL" id="BMPP01000023">
    <property type="protein sequence ID" value="GGK40633.1"/>
    <property type="molecule type" value="Genomic_DNA"/>
</dbReference>
<dbReference type="InterPro" id="IPR023214">
    <property type="entry name" value="HAD_sf"/>
</dbReference>
<sequence>MTSKHTDTTRTHPETPRIALVFDFDDTLAPDTWDGLLSDLGLDPDEFDRKHIDPLLQDGWSSIPARFYALVNASGTQVETITRERLAAYGRNLTPYEGVKDMFSLLRERAARITPEVEVLFYVVSSGFADIIRATDIAEHFDGIWGCDFHFGANGEIEFPKVIVEHTEKPRYLHLVEKGVNKYQDRPAYEVFRHLPEEELHVPLHQMIYVGDGSSDVACFVLLTSHHGVALGVNKPGAPVHWGKDGIDTEERIDDIAAPDYTEGSELMRSLCLAVDSICSRIAIAGQPDRE</sequence>
<dbReference type="RefSeq" id="WP_189011604.1">
    <property type="nucleotide sequence ID" value="NZ_BMPP01000023.1"/>
</dbReference>
<evidence type="ECO:0000313" key="1">
    <source>
        <dbReference type="EMBL" id="GGK40633.1"/>
    </source>
</evidence>
<evidence type="ECO:0000313" key="2">
    <source>
        <dbReference type="Proteomes" id="UP000647587"/>
    </source>
</evidence>
<dbReference type="Gene3D" id="3.40.50.1000">
    <property type="entry name" value="HAD superfamily/HAD-like"/>
    <property type="match status" value="1"/>
</dbReference>
<keyword evidence="1" id="KW-0378">Hydrolase</keyword>
<dbReference type="InterPro" id="IPR036412">
    <property type="entry name" value="HAD-like_sf"/>
</dbReference>
<gene>
    <name evidence="1" type="ORF">GCM10008955_38030</name>
</gene>
<comment type="caution">
    <text evidence="1">The sequence shown here is derived from an EMBL/GenBank/DDBJ whole genome shotgun (WGS) entry which is preliminary data.</text>
</comment>
<dbReference type="GO" id="GO:0016787">
    <property type="term" value="F:hydrolase activity"/>
    <property type="evidence" value="ECO:0007669"/>
    <property type="project" value="UniProtKB-KW"/>
</dbReference>
<reference evidence="2" key="1">
    <citation type="journal article" date="2019" name="Int. J. Syst. Evol. Microbiol.">
        <title>The Global Catalogue of Microorganisms (GCM) 10K type strain sequencing project: providing services to taxonomists for standard genome sequencing and annotation.</title>
        <authorList>
            <consortium name="The Broad Institute Genomics Platform"/>
            <consortium name="The Broad Institute Genome Sequencing Center for Infectious Disease"/>
            <person name="Wu L."/>
            <person name="Ma J."/>
        </authorList>
    </citation>
    <scope>NUCLEOTIDE SEQUENCE [LARGE SCALE GENOMIC DNA]</scope>
    <source>
        <strain evidence="2">JCM 30331</strain>
    </source>
</reference>
<dbReference type="SUPFAM" id="SSF56784">
    <property type="entry name" value="HAD-like"/>
    <property type="match status" value="1"/>
</dbReference>